<dbReference type="eggNOG" id="ENOG5031CX7">
    <property type="taxonomic scope" value="Bacteria"/>
</dbReference>
<sequence length="135" mass="15279">MTTIEKFYSDIQKAIKFDRANNGGHYDGKRACASICRLFETYNRDVPEVARQISDYWLNTYVLPSADAANEPSEANVAKIRAFHSFMNNDISDSLDALSQDDWENLRDFVNDSAETIELDALQSMMSVILDRGAL</sequence>
<dbReference type="EMBL" id="AGRW01000052">
    <property type="protein sequence ID" value="EIC00995.1"/>
    <property type="molecule type" value="Genomic_DNA"/>
</dbReference>
<keyword evidence="2" id="KW-1185">Reference proteome</keyword>
<dbReference type="STRING" id="907348.TresaDRAFT_0820"/>
<accession>H7EMT1</accession>
<dbReference type="OrthoDB" id="360179at2"/>
<reference evidence="1 2" key="1">
    <citation type="submission" date="2011-09" db="EMBL/GenBank/DDBJ databases">
        <title>The draft genome of Treponema saccharophilum DSM 2985.</title>
        <authorList>
            <consortium name="US DOE Joint Genome Institute (JGI-PGF)"/>
            <person name="Lucas S."/>
            <person name="Copeland A."/>
            <person name="Lapidus A."/>
            <person name="Glavina del Rio T."/>
            <person name="Dalin E."/>
            <person name="Tice H."/>
            <person name="Bruce D."/>
            <person name="Goodwin L."/>
            <person name="Pitluck S."/>
            <person name="Peters L."/>
            <person name="Kyrpides N."/>
            <person name="Mavromatis K."/>
            <person name="Ivanova N."/>
            <person name="Markowitz V."/>
            <person name="Cheng J.-F."/>
            <person name="Hugenholtz P."/>
            <person name="Woyke T."/>
            <person name="Wu D."/>
            <person name="Gronow S."/>
            <person name="Wellnitz S."/>
            <person name="Brambilla E."/>
            <person name="Klenk H.-P."/>
            <person name="Eisen J.A."/>
        </authorList>
    </citation>
    <scope>NUCLEOTIDE SEQUENCE [LARGE SCALE GENOMIC DNA]</scope>
    <source>
        <strain evidence="1 2">DSM 2985</strain>
    </source>
</reference>
<proteinExistence type="predicted"/>
<dbReference type="RefSeq" id="WP_002705687.1">
    <property type="nucleotide sequence ID" value="NZ_AGRW01000052.1"/>
</dbReference>
<gene>
    <name evidence="1" type="ORF">TresaDRAFT_0820</name>
</gene>
<dbReference type="AlphaFoldDB" id="H7EMT1"/>
<evidence type="ECO:0000313" key="2">
    <source>
        <dbReference type="Proteomes" id="UP000003571"/>
    </source>
</evidence>
<comment type="caution">
    <text evidence="1">The sequence shown here is derived from an EMBL/GenBank/DDBJ whole genome shotgun (WGS) entry which is preliminary data.</text>
</comment>
<name>H7EMT1_9SPIR</name>
<dbReference type="Proteomes" id="UP000003571">
    <property type="component" value="Unassembled WGS sequence"/>
</dbReference>
<evidence type="ECO:0000313" key="1">
    <source>
        <dbReference type="EMBL" id="EIC00995.1"/>
    </source>
</evidence>
<protein>
    <submittedName>
        <fullName evidence="1">Uncharacterized protein</fullName>
    </submittedName>
</protein>
<dbReference type="PATRIC" id="fig|907348.3.peg.2237"/>
<organism evidence="1 2">
    <name type="scientific">Treponema saccharophilum DSM 2985</name>
    <dbReference type="NCBI Taxonomy" id="907348"/>
    <lineage>
        <taxon>Bacteria</taxon>
        <taxon>Pseudomonadati</taxon>
        <taxon>Spirochaetota</taxon>
        <taxon>Spirochaetia</taxon>
        <taxon>Spirochaetales</taxon>
        <taxon>Treponemataceae</taxon>
        <taxon>Treponema</taxon>
    </lineage>
</organism>